<reference evidence="2" key="2">
    <citation type="submission" date="2019-06" db="EMBL/GenBank/DDBJ databases">
        <title>Genomics analysis of Aphanomyces spp. identifies a new class of oomycete effector associated with host adaptation.</title>
        <authorList>
            <person name="Gaulin E."/>
        </authorList>
    </citation>
    <scope>NUCLEOTIDE SEQUENCE</scope>
    <source>
        <strain evidence="2">CBS 578.67</strain>
    </source>
</reference>
<dbReference type="EMBL" id="VJMH01005388">
    <property type="protein sequence ID" value="KAF0696538.1"/>
    <property type="molecule type" value="Genomic_DNA"/>
</dbReference>
<feature type="compositionally biased region" description="Basic and acidic residues" evidence="1">
    <location>
        <begin position="208"/>
        <end position="237"/>
    </location>
</feature>
<feature type="compositionally biased region" description="Basic and acidic residues" evidence="1">
    <location>
        <begin position="189"/>
        <end position="200"/>
    </location>
</feature>
<feature type="compositionally biased region" description="Basic and acidic residues" evidence="1">
    <location>
        <begin position="364"/>
        <end position="377"/>
    </location>
</feature>
<feature type="compositionally biased region" description="Acidic residues" evidence="1">
    <location>
        <begin position="423"/>
        <end position="434"/>
    </location>
</feature>
<dbReference type="Gene3D" id="1.20.960.40">
    <property type="match status" value="1"/>
</dbReference>
<evidence type="ECO:0000313" key="3">
    <source>
        <dbReference type="EMBL" id="VFT89581.1"/>
    </source>
</evidence>
<dbReference type="EMBL" id="CAADRA010005409">
    <property type="protein sequence ID" value="VFT89581.1"/>
    <property type="molecule type" value="Genomic_DNA"/>
</dbReference>
<feature type="compositionally biased region" description="Acidic residues" evidence="1">
    <location>
        <begin position="238"/>
        <end position="250"/>
    </location>
</feature>
<evidence type="ECO:0000313" key="2">
    <source>
        <dbReference type="EMBL" id="KAF0696538.1"/>
    </source>
</evidence>
<evidence type="ECO:0000256" key="1">
    <source>
        <dbReference type="SAM" id="MobiDB-lite"/>
    </source>
</evidence>
<dbReference type="PROSITE" id="PS50896">
    <property type="entry name" value="LISH"/>
    <property type="match status" value="1"/>
</dbReference>
<feature type="compositionally biased region" description="Basic and acidic residues" evidence="1">
    <location>
        <begin position="137"/>
        <end position="148"/>
    </location>
</feature>
<dbReference type="InterPro" id="IPR006594">
    <property type="entry name" value="LisH"/>
</dbReference>
<name>A0A485KWC1_9STRA</name>
<organism evidence="3 4">
    <name type="scientific">Aphanomyces stellatus</name>
    <dbReference type="NCBI Taxonomy" id="120398"/>
    <lineage>
        <taxon>Eukaryota</taxon>
        <taxon>Sar</taxon>
        <taxon>Stramenopiles</taxon>
        <taxon>Oomycota</taxon>
        <taxon>Saprolegniomycetes</taxon>
        <taxon>Saprolegniales</taxon>
        <taxon>Verrucalvaceae</taxon>
        <taxon>Aphanomyces</taxon>
    </lineage>
</organism>
<proteinExistence type="predicted"/>
<feature type="compositionally biased region" description="Polar residues" evidence="1">
    <location>
        <begin position="152"/>
        <end position="167"/>
    </location>
</feature>
<feature type="region of interest" description="Disordered" evidence="1">
    <location>
        <begin position="127"/>
        <end position="335"/>
    </location>
</feature>
<evidence type="ECO:0000313" key="4">
    <source>
        <dbReference type="Proteomes" id="UP000332933"/>
    </source>
</evidence>
<dbReference type="OrthoDB" id="2160638at2759"/>
<feature type="compositionally biased region" description="Acidic residues" evidence="1">
    <location>
        <begin position="378"/>
        <end position="395"/>
    </location>
</feature>
<dbReference type="AlphaFoldDB" id="A0A485KWC1"/>
<accession>A0A485KWC1</accession>
<protein>
    <submittedName>
        <fullName evidence="3">Aste57867_12731 protein</fullName>
    </submittedName>
</protein>
<sequence length="434" mass="47638">MAASLSAEDREMKDMVAKTLEAQGVLGQIKAQLRAAVYKAMHHDTSVDDNRVRKELHATKETALALTLVIDFLRHFNLQQTLSVLAVEASLDDVVELVKARQDTAAALGLSLSDAPSALLTEWITSGKGASQSSSRESAHIHGNDTKEQPVATINTGKSRTEPSNANVEPVKRSVLSSLFRLNEEPTTAEEKATKPEMDQSSKAAPKAAEKNDAKRESEWKKRTEEAKTVDVVKKTFDDEDDDVEEDVEESVASMDEHSYSMDHASPEKPSQTEIPAKDKLLPPKAESLPPLGTTKYPSVVSDASRRVDNDDDQEEEEDEPSSLSEKQAQDEAERLRALDAKLKAMEAEDATGTLKQLKASLQHELDAKSDDDHYGSDFEEDFEEDIPSDVEEGSSEAQQDDERGGFKPAASDKPVASQAELDAYDYVEDVVRP</sequence>
<feature type="compositionally biased region" description="Acidic residues" evidence="1">
    <location>
        <begin position="310"/>
        <end position="321"/>
    </location>
</feature>
<gene>
    <name evidence="3" type="primary">Aste57867_12731</name>
    <name evidence="2" type="ORF">As57867_012683</name>
    <name evidence="3" type="ORF">ASTE57867_12731</name>
</gene>
<reference evidence="3 4" key="1">
    <citation type="submission" date="2019-03" db="EMBL/GenBank/DDBJ databases">
        <authorList>
            <person name="Gaulin E."/>
            <person name="Dumas B."/>
        </authorList>
    </citation>
    <scope>NUCLEOTIDE SEQUENCE [LARGE SCALE GENOMIC DNA]</scope>
    <source>
        <strain evidence="3">CBS 568.67</strain>
    </source>
</reference>
<keyword evidence="4" id="KW-1185">Reference proteome</keyword>
<feature type="compositionally biased region" description="Basic and acidic residues" evidence="1">
    <location>
        <begin position="255"/>
        <end position="267"/>
    </location>
</feature>
<feature type="region of interest" description="Disordered" evidence="1">
    <location>
        <begin position="364"/>
        <end position="434"/>
    </location>
</feature>
<dbReference type="Proteomes" id="UP000332933">
    <property type="component" value="Unassembled WGS sequence"/>
</dbReference>